<proteinExistence type="predicted"/>
<feature type="transmembrane region" description="Helical" evidence="6">
    <location>
        <begin position="190"/>
        <end position="208"/>
    </location>
</feature>
<keyword evidence="7" id="KW-0762">Sugar transport</keyword>
<dbReference type="GO" id="GO:0022857">
    <property type="term" value="F:transmembrane transporter activity"/>
    <property type="evidence" value="ECO:0007669"/>
    <property type="project" value="InterPro"/>
</dbReference>
<evidence type="ECO:0000256" key="3">
    <source>
        <dbReference type="ARBA" id="ARBA00022692"/>
    </source>
</evidence>
<keyword evidence="5 6" id="KW-0472">Membrane</keyword>
<dbReference type="OrthoDB" id="45037at2"/>
<protein>
    <submittedName>
        <fullName evidence="7">Simple sugar transport system permease protein</fullName>
    </submittedName>
</protein>
<evidence type="ECO:0000256" key="1">
    <source>
        <dbReference type="ARBA" id="ARBA00004651"/>
    </source>
</evidence>
<evidence type="ECO:0000256" key="2">
    <source>
        <dbReference type="ARBA" id="ARBA00022475"/>
    </source>
</evidence>
<keyword evidence="7" id="KW-0813">Transport</keyword>
<gene>
    <name evidence="7" type="ORF">A8806_112105</name>
</gene>
<keyword evidence="3 6" id="KW-0812">Transmembrane</keyword>
<comment type="subcellular location">
    <subcellularLocation>
        <location evidence="1">Cell membrane</location>
        <topology evidence="1">Multi-pass membrane protein</topology>
    </subcellularLocation>
</comment>
<organism evidence="7 8">
    <name type="scientific">Faecalicatena orotica</name>
    <dbReference type="NCBI Taxonomy" id="1544"/>
    <lineage>
        <taxon>Bacteria</taxon>
        <taxon>Bacillati</taxon>
        <taxon>Bacillota</taxon>
        <taxon>Clostridia</taxon>
        <taxon>Lachnospirales</taxon>
        <taxon>Lachnospiraceae</taxon>
        <taxon>Faecalicatena</taxon>
    </lineage>
</organism>
<evidence type="ECO:0000313" key="8">
    <source>
        <dbReference type="Proteomes" id="UP000245845"/>
    </source>
</evidence>
<name>A0A2Y9BKK7_9FIRM</name>
<dbReference type="Proteomes" id="UP000245845">
    <property type="component" value="Unassembled WGS sequence"/>
</dbReference>
<dbReference type="PANTHER" id="PTHR47089">
    <property type="entry name" value="ABC TRANSPORTER, PERMEASE PROTEIN"/>
    <property type="match status" value="1"/>
</dbReference>
<keyword evidence="8" id="KW-1185">Reference proteome</keyword>
<comment type="caution">
    <text evidence="7">The sequence shown here is derived from an EMBL/GenBank/DDBJ whole genome shotgun (WGS) entry which is preliminary data.</text>
</comment>
<feature type="transmembrane region" description="Helical" evidence="6">
    <location>
        <begin position="108"/>
        <end position="132"/>
    </location>
</feature>
<evidence type="ECO:0000313" key="7">
    <source>
        <dbReference type="EMBL" id="PWJ23859.1"/>
    </source>
</evidence>
<feature type="transmembrane region" description="Helical" evidence="6">
    <location>
        <begin position="82"/>
        <end position="102"/>
    </location>
</feature>
<dbReference type="GO" id="GO:0005886">
    <property type="term" value="C:plasma membrane"/>
    <property type="evidence" value="ECO:0007669"/>
    <property type="project" value="UniProtKB-SubCell"/>
</dbReference>
<dbReference type="Pfam" id="PF02653">
    <property type="entry name" value="BPD_transp_2"/>
    <property type="match status" value="1"/>
</dbReference>
<dbReference type="RefSeq" id="WP_109732692.1">
    <property type="nucleotide sequence ID" value="NZ_BAAACK010000025.1"/>
</dbReference>
<dbReference type="AlphaFoldDB" id="A0A2Y9BKK7"/>
<feature type="transmembrane region" description="Helical" evidence="6">
    <location>
        <begin position="12"/>
        <end position="37"/>
    </location>
</feature>
<keyword evidence="2" id="KW-1003">Cell membrane</keyword>
<feature type="transmembrane region" description="Helical" evidence="6">
    <location>
        <begin position="57"/>
        <end position="75"/>
    </location>
</feature>
<evidence type="ECO:0000256" key="4">
    <source>
        <dbReference type="ARBA" id="ARBA00022989"/>
    </source>
</evidence>
<sequence length="356" mass="38390">MNKKGNILRNIINSVLPILLAFIIGGIVIACIGENPLETYWILLKKSFLSSTGFMNTLHYASPLILTGLAIAVTFKANLYNMGVEGQMLLGGFFAGIAGAYITGMNPLVHKVICFAVGILCGMAFALIPALLKAKCKVNEMVVTLMLNYAMAKALEYLSTGVFRDLSSGYVATPTIQESAMFSRFGRSRLTMFFVIAIIVLIIMYIVMKKSKLGYELTAIGKNPEFAEAAGMNVAKKTIILMLISGALAGLAGSGYMMSEQFKYTLSFSGTPGLGWDGMLIALLGGHSPGGILIAAIFYAALKTGSDNINMYTSVPKEIVALIQGLIILFLAVKFISERTNFSFRKKSAKKREEAA</sequence>
<dbReference type="InterPro" id="IPR001851">
    <property type="entry name" value="ABC_transp_permease"/>
</dbReference>
<feature type="transmembrane region" description="Helical" evidence="6">
    <location>
        <begin position="279"/>
        <end position="299"/>
    </location>
</feature>
<feature type="transmembrane region" description="Helical" evidence="6">
    <location>
        <begin position="239"/>
        <end position="258"/>
    </location>
</feature>
<dbReference type="EMBL" id="QGDL01000012">
    <property type="protein sequence ID" value="PWJ23859.1"/>
    <property type="molecule type" value="Genomic_DNA"/>
</dbReference>
<dbReference type="CDD" id="cd06580">
    <property type="entry name" value="TM_PBP1_transp_TpRbsC_like"/>
    <property type="match status" value="1"/>
</dbReference>
<reference evidence="7 8" key="1">
    <citation type="submission" date="2018-05" db="EMBL/GenBank/DDBJ databases">
        <title>The Hungate 1000. A catalogue of reference genomes from the rumen microbiome.</title>
        <authorList>
            <person name="Kelly W."/>
        </authorList>
    </citation>
    <scope>NUCLEOTIDE SEQUENCE [LARGE SCALE GENOMIC DNA]</scope>
    <source>
        <strain evidence="7 8">NLAE-zl-C242</strain>
    </source>
</reference>
<feature type="transmembrane region" description="Helical" evidence="6">
    <location>
        <begin position="319"/>
        <end position="337"/>
    </location>
</feature>
<dbReference type="PANTHER" id="PTHR47089:SF1">
    <property type="entry name" value="GUANOSINE ABC TRANSPORTER PERMEASE PROTEIN NUPP"/>
    <property type="match status" value="1"/>
</dbReference>
<evidence type="ECO:0000256" key="6">
    <source>
        <dbReference type="SAM" id="Phobius"/>
    </source>
</evidence>
<evidence type="ECO:0000256" key="5">
    <source>
        <dbReference type="ARBA" id="ARBA00023136"/>
    </source>
</evidence>
<accession>A0A2Y9BKK7</accession>
<dbReference type="PROSITE" id="PS51257">
    <property type="entry name" value="PROKAR_LIPOPROTEIN"/>
    <property type="match status" value="1"/>
</dbReference>
<keyword evidence="4 6" id="KW-1133">Transmembrane helix</keyword>